<gene>
    <name evidence="2" type="ORF">U6N30_02845</name>
</gene>
<proteinExistence type="predicted"/>
<dbReference type="InterPro" id="IPR037235">
    <property type="entry name" value="TRCF-like_C_D7"/>
</dbReference>
<dbReference type="SUPFAM" id="SSF143517">
    <property type="entry name" value="TRCF domain-like"/>
    <property type="match status" value="1"/>
</dbReference>
<organism evidence="2 3">
    <name type="scientific">Blastococcus brunescens</name>
    <dbReference type="NCBI Taxonomy" id="1564165"/>
    <lineage>
        <taxon>Bacteria</taxon>
        <taxon>Bacillati</taxon>
        <taxon>Actinomycetota</taxon>
        <taxon>Actinomycetes</taxon>
        <taxon>Geodermatophilales</taxon>
        <taxon>Geodermatophilaceae</taxon>
        <taxon>Blastococcus</taxon>
    </lineage>
</organism>
<dbReference type="EMBL" id="CP141261">
    <property type="protein sequence ID" value="WRL66829.1"/>
    <property type="molecule type" value="Genomic_DNA"/>
</dbReference>
<dbReference type="RefSeq" id="WP_324278141.1">
    <property type="nucleotide sequence ID" value="NZ_CP141261.1"/>
</dbReference>
<dbReference type="InterPro" id="IPR005118">
    <property type="entry name" value="TRCF_C"/>
</dbReference>
<evidence type="ECO:0000259" key="1">
    <source>
        <dbReference type="SMART" id="SM00982"/>
    </source>
</evidence>
<evidence type="ECO:0000313" key="2">
    <source>
        <dbReference type="EMBL" id="WRL66829.1"/>
    </source>
</evidence>
<feature type="domain" description="Transcription-repair-coupling factor C-terminal" evidence="1">
    <location>
        <begin position="1"/>
        <end position="77"/>
    </location>
</feature>
<reference evidence="2 3" key="1">
    <citation type="submission" date="2023-12" db="EMBL/GenBank/DDBJ databases">
        <title>Blastococcus brunescens sp. nov., an actonobacterium isolated from sandstone collected in sahara desert.</title>
        <authorList>
            <person name="Gtari M."/>
            <person name="Ghodhbane F."/>
        </authorList>
    </citation>
    <scope>NUCLEOTIDE SEQUENCE [LARGE SCALE GENOMIC DNA]</scope>
    <source>
        <strain evidence="2 3">BMG 8361</strain>
    </source>
</reference>
<dbReference type="Proteomes" id="UP001324287">
    <property type="component" value="Chromosome"/>
</dbReference>
<dbReference type="SMART" id="SM00982">
    <property type="entry name" value="TRCF"/>
    <property type="match status" value="1"/>
</dbReference>
<accession>A0ABZ1BB30</accession>
<evidence type="ECO:0000313" key="3">
    <source>
        <dbReference type="Proteomes" id="UP001324287"/>
    </source>
</evidence>
<dbReference type="Gene3D" id="3.90.1150.50">
    <property type="entry name" value="Transcription-repair-coupling factor, D7 domain"/>
    <property type="match status" value="1"/>
</dbReference>
<dbReference type="Pfam" id="PF03461">
    <property type="entry name" value="TRCF"/>
    <property type="match status" value="1"/>
</dbReference>
<name>A0ABZ1BB30_9ACTN</name>
<sequence>MEAYRKVASVQTDEQAQAVLDELTDRYGAPPAPVLNLLAVARFRTAMRALGITEVSLQGRAIRISPVVLPESKQMRLARLADGASYKAAVETISLKVPVGPDRRTRCATSPCWRTCTRC</sequence>
<protein>
    <submittedName>
        <fullName evidence="2">TRCF domain-containing protein</fullName>
    </submittedName>
</protein>
<keyword evidence="3" id="KW-1185">Reference proteome</keyword>